<dbReference type="SMART" id="SM00304">
    <property type="entry name" value="HAMP"/>
    <property type="match status" value="1"/>
</dbReference>
<comment type="caution">
    <text evidence="14">The sequence shown here is derived from an EMBL/GenBank/DDBJ whole genome shotgun (WGS) entry which is preliminary data.</text>
</comment>
<dbReference type="PANTHER" id="PTHR45436">
    <property type="entry name" value="SENSOR HISTIDINE KINASE YKOH"/>
    <property type="match status" value="1"/>
</dbReference>
<dbReference type="CDD" id="cd06225">
    <property type="entry name" value="HAMP"/>
    <property type="match status" value="1"/>
</dbReference>
<dbReference type="Pfam" id="PF00512">
    <property type="entry name" value="HisKA"/>
    <property type="match status" value="1"/>
</dbReference>
<feature type="transmembrane region" description="Helical" evidence="11">
    <location>
        <begin position="12"/>
        <end position="36"/>
    </location>
</feature>
<dbReference type="SUPFAM" id="SSF55874">
    <property type="entry name" value="ATPase domain of HSP90 chaperone/DNA topoisomerase II/histidine kinase"/>
    <property type="match status" value="1"/>
</dbReference>
<dbReference type="InterPro" id="IPR003594">
    <property type="entry name" value="HATPase_dom"/>
</dbReference>
<dbReference type="PROSITE" id="PS50885">
    <property type="entry name" value="HAMP"/>
    <property type="match status" value="1"/>
</dbReference>
<dbReference type="InterPro" id="IPR003660">
    <property type="entry name" value="HAMP_dom"/>
</dbReference>
<evidence type="ECO:0000256" key="3">
    <source>
        <dbReference type="ARBA" id="ARBA00012438"/>
    </source>
</evidence>
<keyword evidence="15" id="KW-1185">Reference proteome</keyword>
<evidence type="ECO:0000256" key="5">
    <source>
        <dbReference type="ARBA" id="ARBA00022679"/>
    </source>
</evidence>
<dbReference type="InParanoid" id="A0A4V2Z087"/>
<dbReference type="GO" id="GO:0000155">
    <property type="term" value="F:phosphorelay sensor kinase activity"/>
    <property type="evidence" value="ECO:0007669"/>
    <property type="project" value="InterPro"/>
</dbReference>
<dbReference type="InterPro" id="IPR003661">
    <property type="entry name" value="HisK_dim/P_dom"/>
</dbReference>
<dbReference type="Gene3D" id="6.10.340.10">
    <property type="match status" value="1"/>
</dbReference>
<keyword evidence="10 11" id="KW-0472">Membrane</keyword>
<feature type="domain" description="HAMP" evidence="13">
    <location>
        <begin position="182"/>
        <end position="235"/>
    </location>
</feature>
<evidence type="ECO:0000259" key="13">
    <source>
        <dbReference type="PROSITE" id="PS50885"/>
    </source>
</evidence>
<accession>A0A4V2Z087</accession>
<dbReference type="Gene3D" id="3.30.565.10">
    <property type="entry name" value="Histidine kinase-like ATPase, C-terminal domain"/>
    <property type="match status" value="1"/>
</dbReference>
<sequence>MSRLGRLSLRARLTLAATVMVAVGLAIGGVLLVVALDRALLDALDEAARRQGEDIAALVESDRLPDPLPSYGAAVVQVVDEQGRVLASTPGGDRLTSIVDDADLAAIRDGDAVRLDGARLGQPEPLRVVGVETDPPGDPHIVLVAVSLEEQRRSVQFAKIGVTAGGVVVTAALAVLSWLVVVRALRPVDRLRAGADEITGTGATRRLPVPAGDDELSRLAVTLNDMLSRLDNAAERQRAFVADAAHELRSPIAALRTELEVALAHPDAVDPHDTAREALQEVARMGRLVDDLLVLAHLDNPRPQRREEDVDLHEIVAAIAEGVRDTRVPVTVSAGGAAVTHGHRDSLTRVVRNLIDNAVRHAASRVAVEVRRDGASVRVAVDDDGAGVPPADRERIFERFTRLDDARDRDAGGSGLGLAIVREIVRAHGGTIVVEDAAPGARFVVSLPAAAAPERAAVRPADRTG</sequence>
<evidence type="ECO:0000256" key="8">
    <source>
        <dbReference type="ARBA" id="ARBA00022989"/>
    </source>
</evidence>
<dbReference type="SMART" id="SM00388">
    <property type="entry name" value="HisKA"/>
    <property type="match status" value="1"/>
</dbReference>
<dbReference type="SMART" id="SM00387">
    <property type="entry name" value="HATPase_c"/>
    <property type="match status" value="1"/>
</dbReference>
<organism evidence="14 15">
    <name type="scientific">Jiangella asiatica</name>
    <dbReference type="NCBI Taxonomy" id="2530372"/>
    <lineage>
        <taxon>Bacteria</taxon>
        <taxon>Bacillati</taxon>
        <taxon>Actinomycetota</taxon>
        <taxon>Actinomycetes</taxon>
        <taxon>Jiangellales</taxon>
        <taxon>Jiangellaceae</taxon>
        <taxon>Jiangella</taxon>
    </lineage>
</organism>
<evidence type="ECO:0000256" key="9">
    <source>
        <dbReference type="ARBA" id="ARBA00023012"/>
    </source>
</evidence>
<evidence type="ECO:0000256" key="7">
    <source>
        <dbReference type="ARBA" id="ARBA00022777"/>
    </source>
</evidence>
<comment type="subcellular location">
    <subcellularLocation>
        <location evidence="2">Cell membrane</location>
    </subcellularLocation>
</comment>
<feature type="domain" description="Histidine kinase" evidence="12">
    <location>
        <begin position="243"/>
        <end position="451"/>
    </location>
</feature>
<evidence type="ECO:0000259" key="12">
    <source>
        <dbReference type="PROSITE" id="PS50109"/>
    </source>
</evidence>
<proteinExistence type="predicted"/>
<evidence type="ECO:0000256" key="11">
    <source>
        <dbReference type="SAM" id="Phobius"/>
    </source>
</evidence>
<dbReference type="CDD" id="cd00082">
    <property type="entry name" value="HisKA"/>
    <property type="match status" value="1"/>
</dbReference>
<dbReference type="RefSeq" id="WP_131900300.1">
    <property type="nucleotide sequence ID" value="NZ_SMKZ01000055.1"/>
</dbReference>
<dbReference type="EMBL" id="SMKZ01000055">
    <property type="protein sequence ID" value="TDE00098.1"/>
    <property type="molecule type" value="Genomic_DNA"/>
</dbReference>
<dbReference type="SUPFAM" id="SSF47384">
    <property type="entry name" value="Homodimeric domain of signal transducing histidine kinase"/>
    <property type="match status" value="1"/>
</dbReference>
<dbReference type="Proteomes" id="UP000294739">
    <property type="component" value="Unassembled WGS sequence"/>
</dbReference>
<dbReference type="Pfam" id="PF02518">
    <property type="entry name" value="HATPase_c"/>
    <property type="match status" value="1"/>
</dbReference>
<evidence type="ECO:0000313" key="15">
    <source>
        <dbReference type="Proteomes" id="UP000294739"/>
    </source>
</evidence>
<evidence type="ECO:0000256" key="6">
    <source>
        <dbReference type="ARBA" id="ARBA00022692"/>
    </source>
</evidence>
<evidence type="ECO:0000256" key="10">
    <source>
        <dbReference type="ARBA" id="ARBA00023136"/>
    </source>
</evidence>
<dbReference type="AlphaFoldDB" id="A0A4V2Z087"/>
<dbReference type="Pfam" id="PF00672">
    <property type="entry name" value="HAMP"/>
    <property type="match status" value="1"/>
</dbReference>
<feature type="transmembrane region" description="Helical" evidence="11">
    <location>
        <begin position="160"/>
        <end position="182"/>
    </location>
</feature>
<dbReference type="Gene3D" id="1.10.287.130">
    <property type="match status" value="1"/>
</dbReference>
<dbReference type="OrthoDB" id="5242752at2"/>
<dbReference type="FunFam" id="3.30.565.10:FF:000006">
    <property type="entry name" value="Sensor histidine kinase WalK"/>
    <property type="match status" value="1"/>
</dbReference>
<protein>
    <recommendedName>
        <fullName evidence="3">histidine kinase</fullName>
        <ecNumber evidence="3">2.7.13.3</ecNumber>
    </recommendedName>
</protein>
<dbReference type="SUPFAM" id="SSF158472">
    <property type="entry name" value="HAMP domain-like"/>
    <property type="match status" value="1"/>
</dbReference>
<keyword evidence="7" id="KW-0418">Kinase</keyword>
<evidence type="ECO:0000256" key="1">
    <source>
        <dbReference type="ARBA" id="ARBA00000085"/>
    </source>
</evidence>
<dbReference type="InterPro" id="IPR005467">
    <property type="entry name" value="His_kinase_dom"/>
</dbReference>
<gene>
    <name evidence="14" type="ORF">E1269_26630</name>
</gene>
<dbReference type="InterPro" id="IPR036890">
    <property type="entry name" value="HATPase_C_sf"/>
</dbReference>
<name>A0A4V2Z087_9ACTN</name>
<dbReference type="PROSITE" id="PS50109">
    <property type="entry name" value="HIS_KIN"/>
    <property type="match status" value="1"/>
</dbReference>
<dbReference type="InterPro" id="IPR004358">
    <property type="entry name" value="Sig_transdc_His_kin-like_C"/>
</dbReference>
<dbReference type="PANTHER" id="PTHR45436:SF5">
    <property type="entry name" value="SENSOR HISTIDINE KINASE TRCS"/>
    <property type="match status" value="1"/>
</dbReference>
<evidence type="ECO:0000256" key="4">
    <source>
        <dbReference type="ARBA" id="ARBA00022553"/>
    </source>
</evidence>
<dbReference type="GO" id="GO:0005886">
    <property type="term" value="C:plasma membrane"/>
    <property type="evidence" value="ECO:0007669"/>
    <property type="project" value="UniProtKB-SubCell"/>
</dbReference>
<dbReference type="InterPro" id="IPR050428">
    <property type="entry name" value="TCS_sensor_his_kinase"/>
</dbReference>
<reference evidence="14 15" key="1">
    <citation type="submission" date="2019-03" db="EMBL/GenBank/DDBJ databases">
        <title>Draft genome sequences of novel Actinobacteria.</title>
        <authorList>
            <person name="Sahin N."/>
            <person name="Ay H."/>
            <person name="Saygin H."/>
        </authorList>
    </citation>
    <scope>NUCLEOTIDE SEQUENCE [LARGE SCALE GENOMIC DNA]</scope>
    <source>
        <strain evidence="14 15">5K138</strain>
    </source>
</reference>
<keyword evidence="6 11" id="KW-0812">Transmembrane</keyword>
<evidence type="ECO:0000256" key="2">
    <source>
        <dbReference type="ARBA" id="ARBA00004236"/>
    </source>
</evidence>
<comment type="catalytic activity">
    <reaction evidence="1">
        <text>ATP + protein L-histidine = ADP + protein N-phospho-L-histidine.</text>
        <dbReference type="EC" id="2.7.13.3"/>
    </reaction>
</comment>
<evidence type="ECO:0000313" key="14">
    <source>
        <dbReference type="EMBL" id="TDE00098.1"/>
    </source>
</evidence>
<keyword evidence="4" id="KW-0597">Phosphoprotein</keyword>
<keyword evidence="8 11" id="KW-1133">Transmembrane helix</keyword>
<dbReference type="CDD" id="cd00075">
    <property type="entry name" value="HATPase"/>
    <property type="match status" value="1"/>
</dbReference>
<dbReference type="PRINTS" id="PR00344">
    <property type="entry name" value="BCTRLSENSOR"/>
</dbReference>
<dbReference type="EC" id="2.7.13.3" evidence="3"/>
<dbReference type="InterPro" id="IPR036097">
    <property type="entry name" value="HisK_dim/P_sf"/>
</dbReference>
<keyword evidence="5" id="KW-0808">Transferase</keyword>
<keyword evidence="9" id="KW-0902">Two-component regulatory system</keyword>